<reference evidence="1 2" key="1">
    <citation type="journal article" date="2018" name="J. Microbiol.">
        <title>Salicibibacter kimchii gen. nov., sp. nov., a moderately halophilic and alkalitolerant bacterium in the family Bacillaceae, isolated from kimchi.</title>
        <authorList>
            <person name="Jang J.Y."/>
            <person name="Oh Y.J."/>
            <person name="Lim S.K."/>
            <person name="Park H.K."/>
            <person name="Lee C."/>
            <person name="Kim J.Y."/>
            <person name="Lee M.A."/>
            <person name="Choi H.J."/>
        </authorList>
    </citation>
    <scope>NUCLEOTIDE SEQUENCE [LARGE SCALE GENOMIC DNA]</scope>
    <source>
        <strain evidence="1 2">NKC1-1</strain>
    </source>
</reference>
<evidence type="ECO:0000313" key="1">
    <source>
        <dbReference type="EMBL" id="AXF57159.1"/>
    </source>
</evidence>
<dbReference type="RefSeq" id="WP_114374723.1">
    <property type="nucleotide sequence ID" value="NZ_CP031092.1"/>
</dbReference>
<dbReference type="EMBL" id="CP031092">
    <property type="protein sequence ID" value="AXF57159.1"/>
    <property type="molecule type" value="Genomic_DNA"/>
</dbReference>
<evidence type="ECO:0000313" key="2">
    <source>
        <dbReference type="Proteomes" id="UP000252100"/>
    </source>
</evidence>
<organism evidence="1 2">
    <name type="scientific">Salicibibacter kimchii</name>
    <dbReference type="NCBI Taxonomy" id="2099786"/>
    <lineage>
        <taxon>Bacteria</taxon>
        <taxon>Bacillati</taxon>
        <taxon>Bacillota</taxon>
        <taxon>Bacilli</taxon>
        <taxon>Bacillales</taxon>
        <taxon>Bacillaceae</taxon>
        <taxon>Salicibibacter</taxon>
    </lineage>
</organism>
<dbReference type="Gene3D" id="3.30.460.10">
    <property type="entry name" value="Beta Polymerase, domain 2"/>
    <property type="match status" value="1"/>
</dbReference>
<dbReference type="GO" id="GO:0016740">
    <property type="term" value="F:transferase activity"/>
    <property type="evidence" value="ECO:0007669"/>
    <property type="project" value="UniProtKB-KW"/>
</dbReference>
<accession>A0A345C1S8</accession>
<dbReference type="OrthoDB" id="43980at2"/>
<dbReference type="InterPro" id="IPR043519">
    <property type="entry name" value="NT_sf"/>
</dbReference>
<keyword evidence="2" id="KW-1185">Reference proteome</keyword>
<sequence>MKMTPEKVAHHFIEQFFPRCKAAILGGSAAQKTITEQSDLDIVIMDETESTSYRECFFYCHWDIEAFVFQEKTLFFAFDMSRMDGIPTVPRLCAEGIILKGDPSPTDIQKTARECLRKGPLKWPAKQQRQMRFMITTLLDDLNGDRNEKEKLFSAYKLFDLIPRFVLQSNHRWIGEGKWMYRALLDFDQIFCENYLDAFDTYMKTRNSKPLCSLIEDILEQNGGRLFKGYKDYLY</sequence>
<proteinExistence type="predicted"/>
<name>A0A345C1S8_9BACI</name>
<protein>
    <submittedName>
        <fullName evidence="1">Nucleotidyltransferase domain-containing protein</fullName>
    </submittedName>
</protein>
<keyword evidence="1" id="KW-0808">Transferase</keyword>
<dbReference type="AlphaFoldDB" id="A0A345C1S8"/>
<dbReference type="CDD" id="cd05403">
    <property type="entry name" value="NT_KNTase_like"/>
    <property type="match status" value="1"/>
</dbReference>
<dbReference type="SUPFAM" id="SSF81301">
    <property type="entry name" value="Nucleotidyltransferase"/>
    <property type="match status" value="1"/>
</dbReference>
<dbReference type="KEGG" id="rue:DT065_14915"/>
<dbReference type="Proteomes" id="UP000252100">
    <property type="component" value="Chromosome"/>
</dbReference>
<gene>
    <name evidence="1" type="ORF">DT065_14915</name>
</gene>